<feature type="domain" description="HTH cro/C1-type" evidence="1">
    <location>
        <begin position="7"/>
        <end position="61"/>
    </location>
</feature>
<comment type="caution">
    <text evidence="2">The sequence shown here is derived from an EMBL/GenBank/DDBJ whole genome shotgun (WGS) entry which is preliminary data.</text>
</comment>
<keyword evidence="3" id="KW-1185">Reference proteome</keyword>
<dbReference type="InterPro" id="IPR001387">
    <property type="entry name" value="Cro/C1-type_HTH"/>
</dbReference>
<gene>
    <name evidence="2" type="ORF">FHW18_004412</name>
</gene>
<dbReference type="InterPro" id="IPR010982">
    <property type="entry name" value="Lambda_DNA-bd_dom_sf"/>
</dbReference>
<sequence>MHIGEALRTIRVRQGRTQESVALDVGFNSANLSRLECGGQGVTLDRLMALAASLKVRASDLVKMIEGPAAIGGVQLQEEEIAYADDIQALCRAYGSLDAHYRMIGLMMIRDLAKAQRTAK</sequence>
<dbReference type="Gene3D" id="1.10.260.40">
    <property type="entry name" value="lambda repressor-like DNA-binding domains"/>
    <property type="match status" value="1"/>
</dbReference>
<evidence type="ECO:0000313" key="3">
    <source>
        <dbReference type="Proteomes" id="UP000542125"/>
    </source>
</evidence>
<reference evidence="2 3" key="1">
    <citation type="submission" date="2020-07" db="EMBL/GenBank/DDBJ databases">
        <title>Genomic Encyclopedia of Type Strains, Phase IV (KMG-V): Genome sequencing to study the core and pangenomes of soil and plant-associated prokaryotes.</title>
        <authorList>
            <person name="Whitman W."/>
        </authorList>
    </citation>
    <scope>NUCLEOTIDE SEQUENCE [LARGE SCALE GENOMIC DNA]</scope>
    <source>
        <strain evidence="2 3">SAS40</strain>
    </source>
</reference>
<evidence type="ECO:0000313" key="2">
    <source>
        <dbReference type="EMBL" id="NYE85105.1"/>
    </source>
</evidence>
<dbReference type="SMART" id="SM00530">
    <property type="entry name" value="HTH_XRE"/>
    <property type="match status" value="1"/>
</dbReference>
<dbReference type="RefSeq" id="WP_179589111.1">
    <property type="nucleotide sequence ID" value="NZ_JACBYR010000002.1"/>
</dbReference>
<name>A0A7Y9IYE2_9BURK</name>
<dbReference type="GO" id="GO:0003677">
    <property type="term" value="F:DNA binding"/>
    <property type="evidence" value="ECO:0007669"/>
    <property type="project" value="InterPro"/>
</dbReference>
<accession>A0A7Y9IYE2</accession>
<dbReference type="SUPFAM" id="SSF47413">
    <property type="entry name" value="lambda repressor-like DNA-binding domains"/>
    <property type="match status" value="1"/>
</dbReference>
<evidence type="ECO:0000259" key="1">
    <source>
        <dbReference type="PROSITE" id="PS50943"/>
    </source>
</evidence>
<dbReference type="PROSITE" id="PS50943">
    <property type="entry name" value="HTH_CROC1"/>
    <property type="match status" value="1"/>
</dbReference>
<dbReference type="Proteomes" id="UP000542125">
    <property type="component" value="Unassembled WGS sequence"/>
</dbReference>
<dbReference type="Pfam" id="PF13443">
    <property type="entry name" value="HTH_26"/>
    <property type="match status" value="1"/>
</dbReference>
<organism evidence="2 3">
    <name type="scientific">Pigmentiphaga litoralis</name>
    <dbReference type="NCBI Taxonomy" id="516702"/>
    <lineage>
        <taxon>Bacteria</taxon>
        <taxon>Pseudomonadati</taxon>
        <taxon>Pseudomonadota</taxon>
        <taxon>Betaproteobacteria</taxon>
        <taxon>Burkholderiales</taxon>
        <taxon>Alcaligenaceae</taxon>
        <taxon>Pigmentiphaga</taxon>
    </lineage>
</organism>
<protein>
    <submittedName>
        <fullName evidence="2">Transcriptional regulator with XRE-family HTH domain</fullName>
    </submittedName>
</protein>
<dbReference type="CDD" id="cd00093">
    <property type="entry name" value="HTH_XRE"/>
    <property type="match status" value="1"/>
</dbReference>
<dbReference type="AlphaFoldDB" id="A0A7Y9IYE2"/>
<proteinExistence type="predicted"/>
<dbReference type="EMBL" id="JACBYR010000002">
    <property type="protein sequence ID" value="NYE85105.1"/>
    <property type="molecule type" value="Genomic_DNA"/>
</dbReference>